<dbReference type="InParanoid" id="W0RDP2"/>
<dbReference type="HOGENOM" id="CLU_1376421_0_0_0"/>
<proteinExistence type="predicted"/>
<dbReference type="Pfam" id="PF07883">
    <property type="entry name" value="Cupin_2"/>
    <property type="match status" value="1"/>
</dbReference>
<reference evidence="4 5" key="1">
    <citation type="journal article" date="2014" name="Genome Announc.">
        <title>Genome Sequence and Methylome of Soil Bacterium Gemmatirosa kalamazoonensis KBS708T, a Member of the Rarely Cultivated Gemmatimonadetes Phylum.</title>
        <authorList>
            <person name="Debruyn J.M."/>
            <person name="Radosevich M."/>
            <person name="Wommack K.E."/>
            <person name="Polson S.W."/>
            <person name="Hauser L.J."/>
            <person name="Fawaz M.N."/>
            <person name="Korlach J."/>
            <person name="Tsai Y.C."/>
        </authorList>
    </citation>
    <scope>NUCLEOTIDE SEQUENCE [LARGE SCALE GENOMIC DNA]</scope>
    <source>
        <strain evidence="4 5">KBS708</strain>
    </source>
</reference>
<dbReference type="InterPro" id="IPR014710">
    <property type="entry name" value="RmlC-like_jellyroll"/>
</dbReference>
<evidence type="ECO:0000256" key="1">
    <source>
        <dbReference type="ARBA" id="ARBA00022723"/>
    </source>
</evidence>
<name>W0RDP2_9BACT</name>
<protein>
    <submittedName>
        <fullName evidence="4">Cupin 2 conserved barrel domain protein</fullName>
    </submittedName>
</protein>
<dbReference type="InterPro" id="IPR006045">
    <property type="entry name" value="Cupin_1"/>
</dbReference>
<keyword evidence="5" id="KW-1185">Reference proteome</keyword>
<dbReference type="SUPFAM" id="SSF51182">
    <property type="entry name" value="RmlC-like cupins"/>
    <property type="match status" value="1"/>
</dbReference>
<dbReference type="PANTHER" id="PTHR35848">
    <property type="entry name" value="OXALATE-BINDING PROTEIN"/>
    <property type="match status" value="1"/>
</dbReference>
<accession>W0RDP2</accession>
<dbReference type="SMART" id="SM00835">
    <property type="entry name" value="Cupin_1"/>
    <property type="match status" value="1"/>
</dbReference>
<dbReference type="eggNOG" id="COG0662">
    <property type="taxonomic scope" value="Bacteria"/>
</dbReference>
<dbReference type="RefSeq" id="WP_025410094.1">
    <property type="nucleotide sequence ID" value="NZ_CP007128.1"/>
</dbReference>
<dbReference type="AlphaFoldDB" id="W0RDP2"/>
<evidence type="ECO:0000259" key="3">
    <source>
        <dbReference type="SMART" id="SM00835"/>
    </source>
</evidence>
<sequence>MSAPTAHRRALLALALVACGRAPSAMPNEGASVSPARSGPFGTPLVLAVDEGERRVRRAATAGGAPFIIKVDRRNGGAPNFMMGYEEIRPGASISPHVHPDADEIIFVHKGAGAADAGDHTGTIGPGSTIYIPRRTRITLRNTGGEPLAIAFFFDHPGFEEYLRDTSTPERQPASPLSPAELAAIRVRHHAHVVYERP</sequence>
<dbReference type="KEGG" id="gba:J421_1025"/>
<evidence type="ECO:0000313" key="5">
    <source>
        <dbReference type="Proteomes" id="UP000019151"/>
    </source>
</evidence>
<keyword evidence="1" id="KW-0479">Metal-binding</keyword>
<dbReference type="OrthoDB" id="6447341at2"/>
<feature type="chain" id="PRO_5004793956" evidence="2">
    <location>
        <begin position="28"/>
        <end position="198"/>
    </location>
</feature>
<gene>
    <name evidence="4" type="ORF">J421_1025</name>
</gene>
<dbReference type="Gene3D" id="2.60.120.10">
    <property type="entry name" value="Jelly Rolls"/>
    <property type="match status" value="1"/>
</dbReference>
<keyword evidence="2" id="KW-0732">Signal</keyword>
<dbReference type="Proteomes" id="UP000019151">
    <property type="component" value="Chromosome"/>
</dbReference>
<dbReference type="InterPro" id="IPR051610">
    <property type="entry name" value="GPI/OXD"/>
</dbReference>
<feature type="signal peptide" evidence="2">
    <location>
        <begin position="1"/>
        <end position="27"/>
    </location>
</feature>
<dbReference type="PANTHER" id="PTHR35848:SF6">
    <property type="entry name" value="CUPIN TYPE-2 DOMAIN-CONTAINING PROTEIN"/>
    <property type="match status" value="1"/>
</dbReference>
<dbReference type="EMBL" id="CP007128">
    <property type="protein sequence ID" value="AHG88562.1"/>
    <property type="molecule type" value="Genomic_DNA"/>
</dbReference>
<dbReference type="InterPro" id="IPR013096">
    <property type="entry name" value="Cupin_2"/>
</dbReference>
<evidence type="ECO:0000313" key="4">
    <source>
        <dbReference type="EMBL" id="AHG88562.1"/>
    </source>
</evidence>
<dbReference type="STRING" id="861299.J421_1025"/>
<dbReference type="GO" id="GO:0046872">
    <property type="term" value="F:metal ion binding"/>
    <property type="evidence" value="ECO:0007669"/>
    <property type="project" value="UniProtKB-KW"/>
</dbReference>
<dbReference type="InterPro" id="IPR011051">
    <property type="entry name" value="RmlC_Cupin_sf"/>
</dbReference>
<evidence type="ECO:0000256" key="2">
    <source>
        <dbReference type="SAM" id="SignalP"/>
    </source>
</evidence>
<organism evidence="4 5">
    <name type="scientific">Gemmatirosa kalamazoonensis</name>
    <dbReference type="NCBI Taxonomy" id="861299"/>
    <lineage>
        <taxon>Bacteria</taxon>
        <taxon>Pseudomonadati</taxon>
        <taxon>Gemmatimonadota</taxon>
        <taxon>Gemmatimonadia</taxon>
        <taxon>Gemmatimonadales</taxon>
        <taxon>Gemmatimonadaceae</taxon>
        <taxon>Gemmatirosa</taxon>
    </lineage>
</organism>
<feature type="domain" description="Cupin type-1" evidence="3">
    <location>
        <begin position="54"/>
        <end position="183"/>
    </location>
</feature>